<dbReference type="PROSITE" id="PS51755">
    <property type="entry name" value="OMPR_PHOB"/>
    <property type="match status" value="1"/>
</dbReference>
<dbReference type="GO" id="GO:0042802">
    <property type="term" value="F:identical protein binding"/>
    <property type="evidence" value="ECO:0007669"/>
    <property type="project" value="UniProtKB-ARBA"/>
</dbReference>
<evidence type="ECO:0000259" key="10">
    <source>
        <dbReference type="PROSITE" id="PS50110"/>
    </source>
</evidence>
<dbReference type="Pfam" id="PF00486">
    <property type="entry name" value="Trans_reg_C"/>
    <property type="match status" value="1"/>
</dbReference>
<dbReference type="InterPro" id="IPR039420">
    <property type="entry name" value="WalR-like"/>
</dbReference>
<dbReference type="Gene3D" id="3.40.50.2300">
    <property type="match status" value="1"/>
</dbReference>
<dbReference type="GO" id="GO:0000987">
    <property type="term" value="F:cis-regulatory region sequence-specific DNA binding"/>
    <property type="evidence" value="ECO:0007669"/>
    <property type="project" value="UniProtKB-ARBA"/>
</dbReference>
<evidence type="ECO:0000256" key="2">
    <source>
        <dbReference type="ARBA" id="ARBA00022490"/>
    </source>
</evidence>
<name>A0A941EBA0_9ACTN</name>
<evidence type="ECO:0000256" key="5">
    <source>
        <dbReference type="ARBA" id="ARBA00023015"/>
    </source>
</evidence>
<dbReference type="PROSITE" id="PS50110">
    <property type="entry name" value="RESPONSE_REGULATORY"/>
    <property type="match status" value="1"/>
</dbReference>
<dbReference type="GO" id="GO:0005829">
    <property type="term" value="C:cytosol"/>
    <property type="evidence" value="ECO:0007669"/>
    <property type="project" value="TreeGrafter"/>
</dbReference>
<gene>
    <name evidence="12" type="ORF">KDK95_18920</name>
</gene>
<keyword evidence="7" id="KW-0804">Transcription</keyword>
<comment type="subcellular location">
    <subcellularLocation>
        <location evidence="1">Cytoplasm</location>
    </subcellularLocation>
</comment>
<dbReference type="CDD" id="cd00383">
    <property type="entry name" value="trans_reg_C"/>
    <property type="match status" value="1"/>
</dbReference>
<dbReference type="InterPro" id="IPR011006">
    <property type="entry name" value="CheY-like_superfamily"/>
</dbReference>
<feature type="DNA-binding region" description="OmpR/PhoB-type" evidence="9">
    <location>
        <begin position="130"/>
        <end position="227"/>
    </location>
</feature>
<evidence type="ECO:0000259" key="11">
    <source>
        <dbReference type="PROSITE" id="PS51755"/>
    </source>
</evidence>
<dbReference type="Proteomes" id="UP000676325">
    <property type="component" value="Unassembled WGS sequence"/>
</dbReference>
<dbReference type="PANTHER" id="PTHR48111">
    <property type="entry name" value="REGULATOR OF RPOS"/>
    <property type="match status" value="1"/>
</dbReference>
<proteinExistence type="predicted"/>
<evidence type="ECO:0000256" key="7">
    <source>
        <dbReference type="ARBA" id="ARBA00023163"/>
    </source>
</evidence>
<dbReference type="Pfam" id="PF00072">
    <property type="entry name" value="Response_reg"/>
    <property type="match status" value="1"/>
</dbReference>
<dbReference type="SUPFAM" id="SSF52172">
    <property type="entry name" value="CheY-like"/>
    <property type="match status" value="1"/>
</dbReference>
<dbReference type="GO" id="GO:0045893">
    <property type="term" value="P:positive regulation of DNA-templated transcription"/>
    <property type="evidence" value="ECO:0007669"/>
    <property type="project" value="UniProtKB-ARBA"/>
</dbReference>
<evidence type="ECO:0000313" key="12">
    <source>
        <dbReference type="EMBL" id="MBR7828391.1"/>
    </source>
</evidence>
<dbReference type="InterPro" id="IPR001789">
    <property type="entry name" value="Sig_transdc_resp-reg_receiver"/>
</dbReference>
<evidence type="ECO:0000313" key="13">
    <source>
        <dbReference type="Proteomes" id="UP000676325"/>
    </source>
</evidence>
<dbReference type="GO" id="GO:0000156">
    <property type="term" value="F:phosphorelay response regulator activity"/>
    <property type="evidence" value="ECO:0007669"/>
    <property type="project" value="TreeGrafter"/>
</dbReference>
<protein>
    <submittedName>
        <fullName evidence="12">Response regulator transcription factor</fullName>
    </submittedName>
</protein>
<feature type="modified residue" description="4-aspartylphosphate" evidence="8">
    <location>
        <position position="58"/>
    </location>
</feature>
<reference evidence="12" key="1">
    <citation type="submission" date="2021-04" db="EMBL/GenBank/DDBJ databases">
        <title>Genome based classification of Actinospica acidithermotolerans sp. nov., an actinobacterium isolated from an Indonesian hot spring.</title>
        <authorList>
            <person name="Kusuma A.B."/>
            <person name="Putra K.E."/>
            <person name="Nafisah S."/>
            <person name="Loh J."/>
            <person name="Nouioui I."/>
            <person name="Goodfellow M."/>
        </authorList>
    </citation>
    <scope>NUCLEOTIDE SEQUENCE</scope>
    <source>
        <strain evidence="12">MGRD01-02</strain>
    </source>
</reference>
<dbReference type="Gene3D" id="1.10.10.10">
    <property type="entry name" value="Winged helix-like DNA-binding domain superfamily/Winged helix DNA-binding domain"/>
    <property type="match status" value="1"/>
</dbReference>
<dbReference type="SMART" id="SM00862">
    <property type="entry name" value="Trans_reg_C"/>
    <property type="match status" value="1"/>
</dbReference>
<organism evidence="12 13">
    <name type="scientific">Actinospica acidithermotolerans</name>
    <dbReference type="NCBI Taxonomy" id="2828514"/>
    <lineage>
        <taxon>Bacteria</taxon>
        <taxon>Bacillati</taxon>
        <taxon>Actinomycetota</taxon>
        <taxon>Actinomycetes</taxon>
        <taxon>Catenulisporales</taxon>
        <taxon>Actinospicaceae</taxon>
        <taxon>Actinospica</taxon>
    </lineage>
</organism>
<dbReference type="RefSeq" id="WP_212519525.1">
    <property type="nucleotide sequence ID" value="NZ_JAGSOH010000055.1"/>
</dbReference>
<dbReference type="PANTHER" id="PTHR48111:SF28">
    <property type="entry name" value="TRANSCRIPTIONAL REGULATORY PROTEIN TCRX-RELATED"/>
    <property type="match status" value="1"/>
</dbReference>
<dbReference type="AlphaFoldDB" id="A0A941EBA0"/>
<accession>A0A941EBA0</accession>
<dbReference type="GO" id="GO:0032993">
    <property type="term" value="C:protein-DNA complex"/>
    <property type="evidence" value="ECO:0007669"/>
    <property type="project" value="TreeGrafter"/>
</dbReference>
<keyword evidence="5" id="KW-0805">Transcription regulation</keyword>
<feature type="domain" description="OmpR/PhoB-type" evidence="11">
    <location>
        <begin position="130"/>
        <end position="227"/>
    </location>
</feature>
<comment type="caution">
    <text evidence="12">The sequence shown here is derived from an EMBL/GenBank/DDBJ whole genome shotgun (WGS) entry which is preliminary data.</text>
</comment>
<evidence type="ECO:0000256" key="1">
    <source>
        <dbReference type="ARBA" id="ARBA00004496"/>
    </source>
</evidence>
<dbReference type="InterPro" id="IPR036388">
    <property type="entry name" value="WH-like_DNA-bd_sf"/>
</dbReference>
<keyword evidence="3 8" id="KW-0597">Phosphoprotein</keyword>
<evidence type="ECO:0000256" key="9">
    <source>
        <dbReference type="PROSITE-ProRule" id="PRU01091"/>
    </source>
</evidence>
<evidence type="ECO:0000256" key="3">
    <source>
        <dbReference type="ARBA" id="ARBA00022553"/>
    </source>
</evidence>
<evidence type="ECO:0000256" key="8">
    <source>
        <dbReference type="PROSITE-ProRule" id="PRU00169"/>
    </source>
</evidence>
<evidence type="ECO:0000256" key="6">
    <source>
        <dbReference type="ARBA" id="ARBA00023125"/>
    </source>
</evidence>
<keyword evidence="6 9" id="KW-0238">DNA-binding</keyword>
<keyword evidence="13" id="KW-1185">Reference proteome</keyword>
<dbReference type="SMART" id="SM00448">
    <property type="entry name" value="REC"/>
    <property type="match status" value="1"/>
</dbReference>
<dbReference type="EMBL" id="JAGSOH010000055">
    <property type="protein sequence ID" value="MBR7828391.1"/>
    <property type="molecule type" value="Genomic_DNA"/>
</dbReference>
<dbReference type="FunFam" id="3.40.50.2300:FF:000021">
    <property type="entry name" value="Two-component system response regulator KdpE"/>
    <property type="match status" value="1"/>
</dbReference>
<dbReference type="InterPro" id="IPR001867">
    <property type="entry name" value="OmpR/PhoB-type_DNA-bd"/>
</dbReference>
<sequence length="232" mass="25713">MDFPEPLAHLLVVDDEPNIRELLAVSLRFSGFAVSAAADGREALAAADAQPPDLVILDVMLPDMDGFDVAARLRETRRVPVLFLTAKDAVEDKVAGLAIGDDYVTKPFSLEEVVARINNVLRRSLGEQVPGRYVVADLELDDQAHEVRRGGTRIELSPTEFKVLRYLMANSGRVQSKAQILDHVWHYDFAGQQGIVESYVSFLRQKLEVAGPRLLHTVRGVGYILREPRAGE</sequence>
<keyword evidence="2" id="KW-0963">Cytoplasm</keyword>
<evidence type="ECO:0000256" key="4">
    <source>
        <dbReference type="ARBA" id="ARBA00023012"/>
    </source>
</evidence>
<feature type="domain" description="Response regulatory" evidence="10">
    <location>
        <begin position="9"/>
        <end position="121"/>
    </location>
</feature>
<keyword evidence="4" id="KW-0902">Two-component regulatory system</keyword>
<dbReference type="Gene3D" id="6.10.250.690">
    <property type="match status" value="1"/>
</dbReference>
<dbReference type="FunFam" id="1.10.10.10:FF:000005">
    <property type="entry name" value="Two-component system response regulator"/>
    <property type="match status" value="1"/>
</dbReference>